<keyword evidence="3" id="KW-1185">Reference proteome</keyword>
<gene>
    <name evidence="2" type="ORF">DA73_0400007565</name>
</gene>
<comment type="caution">
    <text evidence="2">The sequence shown here is derived from an EMBL/GenBank/DDBJ whole genome shotgun (WGS) entry which is preliminary data.</text>
</comment>
<organism evidence="2 3">
    <name type="scientific">Tolypothrix bouteillei VB521301</name>
    <dbReference type="NCBI Taxonomy" id="1479485"/>
    <lineage>
        <taxon>Bacteria</taxon>
        <taxon>Bacillati</taxon>
        <taxon>Cyanobacteriota</taxon>
        <taxon>Cyanophyceae</taxon>
        <taxon>Nostocales</taxon>
        <taxon>Tolypothrichaceae</taxon>
        <taxon>Tolypothrix</taxon>
    </lineage>
</organism>
<feature type="domain" description="Protein kinase" evidence="1">
    <location>
        <begin position="226"/>
        <end position="508"/>
    </location>
</feature>
<dbReference type="GO" id="GO:0019825">
    <property type="term" value="F:oxygen binding"/>
    <property type="evidence" value="ECO:0007669"/>
    <property type="project" value="InterPro"/>
</dbReference>
<dbReference type="Gene3D" id="1.10.510.10">
    <property type="entry name" value="Transferase(Phosphotransferase) domain 1"/>
    <property type="match status" value="1"/>
</dbReference>
<dbReference type="RefSeq" id="WP_167844634.1">
    <property type="nucleotide sequence ID" value="NZ_JHEG04000001.1"/>
</dbReference>
<dbReference type="GO" id="GO:0005524">
    <property type="term" value="F:ATP binding"/>
    <property type="evidence" value="ECO:0007669"/>
    <property type="project" value="InterPro"/>
</dbReference>
<dbReference type="PROSITE" id="PS50011">
    <property type="entry name" value="PROTEIN_KINASE_DOM"/>
    <property type="match status" value="1"/>
</dbReference>
<name>A0A8S9T190_9CYAN</name>
<dbReference type="Pfam" id="PF12770">
    <property type="entry name" value="CHAT"/>
    <property type="match status" value="1"/>
</dbReference>
<dbReference type="InterPro" id="IPR011009">
    <property type="entry name" value="Kinase-like_dom_sf"/>
</dbReference>
<dbReference type="InterPro" id="IPR000719">
    <property type="entry name" value="Prot_kinase_dom"/>
</dbReference>
<keyword evidence="2" id="KW-0418">Kinase</keyword>
<accession>A0A8S9T190</accession>
<dbReference type="GO" id="GO:0020037">
    <property type="term" value="F:heme binding"/>
    <property type="evidence" value="ECO:0007669"/>
    <property type="project" value="InterPro"/>
</dbReference>
<sequence>MAKKKILILASLPNNHSYLDLKTEINKITTAYAKFNQLENTIKEKGNNVFEITTISNVSLKTMSEAIQTEKPSIVHFCGHGMENGCLIFESDNGTAEPVKPEGLAAFFKQHTSHVQCVLLNACYSAKTAHLMCQHINYVIGMNQEILDESAIKFAEGFYEYIANSHINNQNAIQQYSEIAKAFELGKARIQAKAESNFQEKIPVLEIKLAEKKKKLVSILPKARYTLDLSPPKEGSLAIVFKANDNILKRDVAIKVFYEENLQQPFDKGIQEAVKISDRSNFITIYDVNLNKIPYYYVMQYVEGKTLREKINTRDKLRFNDALNIIVAIGDALLSISSSNSIFPNTTPNIKPSNIILNEKNEPFISPFNLFESLHQNEIIQELKKMSDKQNESDSLEASAYQLPERFSHHNPNHPTFDQSAQYLLGILAYEILTGKTPRVLEDYHKLEQEGDSAFRDLRSLEEIRSCRNDCPEILQNTIYRMTEHEPKKRYATLEDALKIIRNVNFYLNTVKESYIRCLNKKDSDKSFIQIFYDKFIEKEDVKAQFIGFNERELNNQDKRWHIQYQQLEEAIILLFAYYEQKQNLPEQNEQEEPNILSRIANSHSKIPHEFYSTFVSNLIETVKNTDPECTKESEKNENSSYTKLVTEAWEEVLRPGIEYMQKYQGKK</sequence>
<evidence type="ECO:0000313" key="2">
    <source>
        <dbReference type="EMBL" id="KAF3885332.1"/>
    </source>
</evidence>
<dbReference type="AlphaFoldDB" id="A0A8S9T190"/>
<dbReference type="InterPro" id="IPR046959">
    <property type="entry name" value="PRK1-6/SRF4-like"/>
</dbReference>
<dbReference type="Proteomes" id="UP000029738">
    <property type="component" value="Unassembled WGS sequence"/>
</dbReference>
<proteinExistence type="predicted"/>
<dbReference type="PANTHER" id="PTHR48007">
    <property type="entry name" value="LEUCINE-RICH REPEAT RECEPTOR-LIKE PROTEIN KINASE PXC1"/>
    <property type="match status" value="1"/>
</dbReference>
<dbReference type="GO" id="GO:0004672">
    <property type="term" value="F:protein kinase activity"/>
    <property type="evidence" value="ECO:0007669"/>
    <property type="project" value="InterPro"/>
</dbReference>
<evidence type="ECO:0000259" key="1">
    <source>
        <dbReference type="PROSITE" id="PS50011"/>
    </source>
</evidence>
<reference evidence="2" key="2">
    <citation type="submission" date="2019-11" db="EMBL/GenBank/DDBJ databases">
        <title>Improved Assembly of Tolypothrix boutellei genome.</title>
        <authorList>
            <person name="Sarangi A.N."/>
            <person name="Mukherjee M."/>
            <person name="Ghosh S."/>
            <person name="Singh D."/>
            <person name="Das A."/>
            <person name="Kant S."/>
            <person name="Prusty A."/>
            <person name="Tripathy S."/>
        </authorList>
    </citation>
    <scope>NUCLEOTIDE SEQUENCE</scope>
    <source>
        <strain evidence="2">VB521301</strain>
    </source>
</reference>
<protein>
    <submittedName>
        <fullName evidence="2">Protein kinase</fullName>
    </submittedName>
</protein>
<dbReference type="SMART" id="SM00220">
    <property type="entry name" value="S_TKc"/>
    <property type="match status" value="1"/>
</dbReference>
<dbReference type="Pfam" id="PF00069">
    <property type="entry name" value="Pkinase"/>
    <property type="match status" value="1"/>
</dbReference>
<keyword evidence="2" id="KW-0808">Transferase</keyword>
<dbReference type="SUPFAM" id="SSF56112">
    <property type="entry name" value="Protein kinase-like (PK-like)"/>
    <property type="match status" value="1"/>
</dbReference>
<dbReference type="InterPro" id="IPR024983">
    <property type="entry name" value="CHAT_dom"/>
</dbReference>
<reference evidence="2" key="1">
    <citation type="journal article" date="2015" name="Genome Announc.">
        <title>Draft Genome Sequence of Tolypothrix boutellei Strain VB521301.</title>
        <authorList>
            <person name="Chandrababunaidu M.M."/>
            <person name="Singh D."/>
            <person name="Sen D."/>
            <person name="Bhan S."/>
            <person name="Das S."/>
            <person name="Gupta A."/>
            <person name="Adhikary S.P."/>
            <person name="Tripathy S."/>
        </authorList>
    </citation>
    <scope>NUCLEOTIDE SEQUENCE</scope>
    <source>
        <strain evidence="2">VB521301</strain>
    </source>
</reference>
<dbReference type="Gene3D" id="3.30.200.20">
    <property type="entry name" value="Phosphorylase Kinase, domain 1"/>
    <property type="match status" value="1"/>
</dbReference>
<dbReference type="PANTHER" id="PTHR48007:SF4">
    <property type="entry name" value="LEUCINE-RICH REPEAT RECEPTOR-LIKE PROTEIN KINASE PXC1"/>
    <property type="match status" value="1"/>
</dbReference>
<dbReference type="EMBL" id="JHEG04000001">
    <property type="protein sequence ID" value="KAF3885332.1"/>
    <property type="molecule type" value="Genomic_DNA"/>
</dbReference>
<evidence type="ECO:0000313" key="3">
    <source>
        <dbReference type="Proteomes" id="UP000029738"/>
    </source>
</evidence>
<dbReference type="InterPro" id="IPR012292">
    <property type="entry name" value="Globin/Proto"/>
</dbReference>
<dbReference type="Gene3D" id="1.10.490.10">
    <property type="entry name" value="Globins"/>
    <property type="match status" value="1"/>
</dbReference>